<comment type="caution">
    <text evidence="1">The sequence shown here is derived from an EMBL/GenBank/DDBJ whole genome shotgun (WGS) entry which is preliminary data.</text>
</comment>
<protein>
    <submittedName>
        <fullName evidence="1">Uncharacterized protein</fullName>
    </submittedName>
</protein>
<proteinExistence type="predicted"/>
<evidence type="ECO:0000313" key="2">
    <source>
        <dbReference type="Proteomes" id="UP000828390"/>
    </source>
</evidence>
<reference evidence="1" key="1">
    <citation type="journal article" date="2019" name="bioRxiv">
        <title>The Genome of the Zebra Mussel, Dreissena polymorpha: A Resource for Invasive Species Research.</title>
        <authorList>
            <person name="McCartney M.A."/>
            <person name="Auch B."/>
            <person name="Kono T."/>
            <person name="Mallez S."/>
            <person name="Zhang Y."/>
            <person name="Obille A."/>
            <person name="Becker A."/>
            <person name="Abrahante J.E."/>
            <person name="Garbe J."/>
            <person name="Badalamenti J.P."/>
            <person name="Herman A."/>
            <person name="Mangelson H."/>
            <person name="Liachko I."/>
            <person name="Sullivan S."/>
            <person name="Sone E.D."/>
            <person name="Koren S."/>
            <person name="Silverstein K.A.T."/>
            <person name="Beckman K.B."/>
            <person name="Gohl D.M."/>
        </authorList>
    </citation>
    <scope>NUCLEOTIDE SEQUENCE</scope>
    <source>
        <strain evidence="1">Duluth1</strain>
        <tissue evidence="1">Whole animal</tissue>
    </source>
</reference>
<dbReference type="AlphaFoldDB" id="A0A9D4R8U8"/>
<keyword evidence="2" id="KW-1185">Reference proteome</keyword>
<evidence type="ECO:0000313" key="1">
    <source>
        <dbReference type="EMBL" id="KAH3859349.1"/>
    </source>
</evidence>
<organism evidence="1 2">
    <name type="scientific">Dreissena polymorpha</name>
    <name type="common">Zebra mussel</name>
    <name type="synonym">Mytilus polymorpha</name>
    <dbReference type="NCBI Taxonomy" id="45954"/>
    <lineage>
        <taxon>Eukaryota</taxon>
        <taxon>Metazoa</taxon>
        <taxon>Spiralia</taxon>
        <taxon>Lophotrochozoa</taxon>
        <taxon>Mollusca</taxon>
        <taxon>Bivalvia</taxon>
        <taxon>Autobranchia</taxon>
        <taxon>Heteroconchia</taxon>
        <taxon>Euheterodonta</taxon>
        <taxon>Imparidentia</taxon>
        <taxon>Neoheterodontei</taxon>
        <taxon>Myida</taxon>
        <taxon>Dreissenoidea</taxon>
        <taxon>Dreissenidae</taxon>
        <taxon>Dreissena</taxon>
    </lineage>
</organism>
<name>A0A9D4R8U8_DREPO</name>
<reference evidence="1" key="2">
    <citation type="submission" date="2020-11" db="EMBL/GenBank/DDBJ databases">
        <authorList>
            <person name="McCartney M.A."/>
            <person name="Auch B."/>
            <person name="Kono T."/>
            <person name="Mallez S."/>
            <person name="Becker A."/>
            <person name="Gohl D.M."/>
            <person name="Silverstein K.A.T."/>
            <person name="Koren S."/>
            <person name="Bechman K.B."/>
            <person name="Herman A."/>
            <person name="Abrahante J.E."/>
            <person name="Garbe J."/>
        </authorList>
    </citation>
    <scope>NUCLEOTIDE SEQUENCE</scope>
    <source>
        <strain evidence="1">Duluth1</strain>
        <tissue evidence="1">Whole animal</tissue>
    </source>
</reference>
<accession>A0A9D4R8U8</accession>
<sequence>MPDVNKNNGRYIRVTDWTMNFTMGEMRDDNTEIHLQTGQLLAAESNLSILRLVTCPNQASFHRLMVDRFEKGRGGFFGGIPEGRASWSSGGVEKKTLKLVFTGLHPYPGTCRVFPI</sequence>
<dbReference type="EMBL" id="JAIWYP010000003">
    <property type="protein sequence ID" value="KAH3859349.1"/>
    <property type="molecule type" value="Genomic_DNA"/>
</dbReference>
<gene>
    <name evidence="1" type="ORF">DPMN_102068</name>
</gene>
<dbReference type="Proteomes" id="UP000828390">
    <property type="component" value="Unassembled WGS sequence"/>
</dbReference>